<evidence type="ECO:0000256" key="1">
    <source>
        <dbReference type="SAM" id="MobiDB-lite"/>
    </source>
</evidence>
<dbReference type="FunCoup" id="A0A2I0LYX8">
    <property type="interactions" value="65"/>
</dbReference>
<dbReference type="Proteomes" id="UP000053872">
    <property type="component" value="Unassembled WGS sequence"/>
</dbReference>
<protein>
    <submittedName>
        <fullName evidence="3">Transmembrane protein 69</fullName>
    </submittedName>
</protein>
<evidence type="ECO:0000313" key="3">
    <source>
        <dbReference type="EMBL" id="PKK22633.1"/>
    </source>
</evidence>
<dbReference type="AlphaFoldDB" id="A0A2I0LYX8"/>
<dbReference type="PANTHER" id="PTHR15887">
    <property type="entry name" value="TRANSMEMBRANE PROTEIN 69"/>
    <property type="match status" value="1"/>
</dbReference>
<feature type="region of interest" description="Disordered" evidence="1">
    <location>
        <begin position="112"/>
        <end position="133"/>
    </location>
</feature>
<evidence type="ECO:0000256" key="2">
    <source>
        <dbReference type="SAM" id="Phobius"/>
    </source>
</evidence>
<feature type="compositionally biased region" description="Basic and acidic residues" evidence="1">
    <location>
        <begin position="120"/>
        <end position="133"/>
    </location>
</feature>
<reference evidence="3 4" key="1">
    <citation type="journal article" date="2013" name="Science">
        <title>Genomic diversity and evolution of the head crest in the rock pigeon.</title>
        <authorList>
            <person name="Shapiro M.D."/>
            <person name="Kronenberg Z."/>
            <person name="Li C."/>
            <person name="Domyan E.T."/>
            <person name="Pan H."/>
            <person name="Campbell M."/>
            <person name="Tan H."/>
            <person name="Huff C.D."/>
            <person name="Hu H."/>
            <person name="Vickrey A.I."/>
            <person name="Nielsen S.C."/>
            <person name="Stringham S.A."/>
            <person name="Hu H."/>
            <person name="Willerslev E."/>
            <person name="Gilbert M.T."/>
            <person name="Yandell M."/>
            <person name="Zhang G."/>
            <person name="Wang J."/>
        </authorList>
    </citation>
    <scope>NUCLEOTIDE SEQUENCE [LARGE SCALE GENOMIC DNA]</scope>
    <source>
        <tissue evidence="3">Blood</tissue>
    </source>
</reference>
<evidence type="ECO:0000313" key="4">
    <source>
        <dbReference type="Proteomes" id="UP000053872"/>
    </source>
</evidence>
<name>A0A2I0LYX8_COLLI</name>
<sequence length="299" mass="33069">FPRPFPRLSVRGAARLPRGSRTGNRRVKPAACLPFQGLKANMFPFLQRCCFHTSFKVQKLTGTRLLLYGRNKTTWCSLSFRLQTDVCLFSRSPSLSPASVYATKLQAFHTSPPSFKKKTPKESETKKPGVLERSVESLKESPKPALYLSLAGLIPFVSVPLAMAIQGTYYPEVAFAQVLYGAVTVSFLGGMRWGFALPENSPAKPDWLSLANSTVPPLLAWQALLFKDVTHSAVMLVLALGIALHYDVALLPPYPRWFKVLRVVGTVVMALSLLATAALKAVSEEQLSDSRDKWQNTKQ</sequence>
<feature type="non-terminal residue" evidence="3">
    <location>
        <position position="1"/>
    </location>
</feature>
<dbReference type="InParanoid" id="A0A2I0LYX8"/>
<feature type="transmembrane region" description="Helical" evidence="2">
    <location>
        <begin position="263"/>
        <end position="282"/>
    </location>
</feature>
<keyword evidence="2" id="KW-1133">Transmembrane helix</keyword>
<gene>
    <name evidence="3" type="primary">TMEM69</name>
    <name evidence="3" type="ORF">A306_00010310</name>
</gene>
<dbReference type="EMBL" id="AKCR02000060">
    <property type="protein sequence ID" value="PKK22633.1"/>
    <property type="molecule type" value="Genomic_DNA"/>
</dbReference>
<keyword evidence="2 3" id="KW-0812">Transmembrane</keyword>
<dbReference type="InterPro" id="IPR021836">
    <property type="entry name" value="DUF3429"/>
</dbReference>
<comment type="caution">
    <text evidence="3">The sequence shown here is derived from an EMBL/GenBank/DDBJ whole genome shotgun (WGS) entry which is preliminary data.</text>
</comment>
<dbReference type="STRING" id="8932.A0A2I0LYX8"/>
<dbReference type="Pfam" id="PF11911">
    <property type="entry name" value="DUF3429"/>
    <property type="match status" value="1"/>
</dbReference>
<feature type="transmembrane region" description="Helical" evidence="2">
    <location>
        <begin position="177"/>
        <end position="195"/>
    </location>
</feature>
<organism evidence="3 4">
    <name type="scientific">Columba livia</name>
    <name type="common">Rock dove</name>
    <dbReference type="NCBI Taxonomy" id="8932"/>
    <lineage>
        <taxon>Eukaryota</taxon>
        <taxon>Metazoa</taxon>
        <taxon>Chordata</taxon>
        <taxon>Craniata</taxon>
        <taxon>Vertebrata</taxon>
        <taxon>Euteleostomi</taxon>
        <taxon>Archelosauria</taxon>
        <taxon>Archosauria</taxon>
        <taxon>Dinosauria</taxon>
        <taxon>Saurischia</taxon>
        <taxon>Theropoda</taxon>
        <taxon>Coelurosauria</taxon>
        <taxon>Aves</taxon>
        <taxon>Neognathae</taxon>
        <taxon>Neoaves</taxon>
        <taxon>Columbimorphae</taxon>
        <taxon>Columbiformes</taxon>
        <taxon>Columbidae</taxon>
        <taxon>Columba</taxon>
    </lineage>
</organism>
<feature type="transmembrane region" description="Helical" evidence="2">
    <location>
        <begin position="232"/>
        <end position="251"/>
    </location>
</feature>
<dbReference type="PANTHER" id="PTHR15887:SF1">
    <property type="entry name" value="TRANSMEMBRANE PROTEIN 69"/>
    <property type="match status" value="1"/>
</dbReference>
<feature type="transmembrane region" description="Helical" evidence="2">
    <location>
        <begin position="145"/>
        <end position="165"/>
    </location>
</feature>
<keyword evidence="4" id="KW-1185">Reference proteome</keyword>
<accession>A0A2I0LYX8</accession>
<proteinExistence type="predicted"/>
<keyword evidence="2" id="KW-0472">Membrane</keyword>